<protein>
    <submittedName>
        <fullName evidence="1">Uncharacterized protein</fullName>
    </submittedName>
</protein>
<name>A0A0E9W619_ANGAN</name>
<reference evidence="1" key="2">
    <citation type="journal article" date="2015" name="Fish Shellfish Immunol.">
        <title>Early steps in the European eel (Anguilla anguilla)-Vibrio vulnificus interaction in the gills: Role of the RtxA13 toxin.</title>
        <authorList>
            <person name="Callol A."/>
            <person name="Pajuelo D."/>
            <person name="Ebbesson L."/>
            <person name="Teles M."/>
            <person name="MacKenzie S."/>
            <person name="Amaro C."/>
        </authorList>
    </citation>
    <scope>NUCLEOTIDE SEQUENCE</scope>
</reference>
<dbReference type="EMBL" id="GBXM01022763">
    <property type="protein sequence ID" value="JAH85814.1"/>
    <property type="molecule type" value="Transcribed_RNA"/>
</dbReference>
<evidence type="ECO:0000313" key="1">
    <source>
        <dbReference type="EMBL" id="JAH85814.1"/>
    </source>
</evidence>
<accession>A0A0E9W619</accession>
<sequence>MSRFSIVPLLMRCSGYHSSLSLNRCFPPSLHVPPPAFPAVMLAQYAHLRDTGVYRAFNCTYSGAEP</sequence>
<proteinExistence type="predicted"/>
<dbReference type="AlphaFoldDB" id="A0A0E9W619"/>
<organism evidence="1">
    <name type="scientific">Anguilla anguilla</name>
    <name type="common">European freshwater eel</name>
    <name type="synonym">Muraena anguilla</name>
    <dbReference type="NCBI Taxonomy" id="7936"/>
    <lineage>
        <taxon>Eukaryota</taxon>
        <taxon>Metazoa</taxon>
        <taxon>Chordata</taxon>
        <taxon>Craniata</taxon>
        <taxon>Vertebrata</taxon>
        <taxon>Euteleostomi</taxon>
        <taxon>Actinopterygii</taxon>
        <taxon>Neopterygii</taxon>
        <taxon>Teleostei</taxon>
        <taxon>Anguilliformes</taxon>
        <taxon>Anguillidae</taxon>
        <taxon>Anguilla</taxon>
    </lineage>
</organism>
<reference evidence="1" key="1">
    <citation type="submission" date="2014-11" db="EMBL/GenBank/DDBJ databases">
        <authorList>
            <person name="Amaro Gonzalez C."/>
        </authorList>
    </citation>
    <scope>NUCLEOTIDE SEQUENCE</scope>
</reference>